<dbReference type="InterPro" id="IPR032869">
    <property type="entry name" value="WHH_dom_containing"/>
</dbReference>
<reference evidence="1" key="1">
    <citation type="journal article" date="2014" name="Int. J. Syst. Evol. Microbiol.">
        <title>Complete genome of a new Firmicutes species belonging to the dominant human colonic microbiota ('Ruminococcus bicirculans') reveals two chromosomes and a selective capacity to utilize plant glucans.</title>
        <authorList>
            <consortium name="NISC Comparative Sequencing Program"/>
            <person name="Wegmann U."/>
            <person name="Louis P."/>
            <person name="Goesmann A."/>
            <person name="Henrissat B."/>
            <person name="Duncan S.H."/>
            <person name="Flint H.J."/>
        </authorList>
    </citation>
    <scope>NUCLEOTIDE SEQUENCE</scope>
    <source>
        <strain evidence="1">NBRC 109915</strain>
    </source>
</reference>
<dbReference type="Proteomes" id="UP001161388">
    <property type="component" value="Unassembled WGS sequence"/>
</dbReference>
<proteinExistence type="predicted"/>
<dbReference type="Pfam" id="PF14414">
    <property type="entry name" value="WHH"/>
    <property type="match status" value="1"/>
</dbReference>
<gene>
    <name evidence="1" type="ORF">GCM10007927_23900</name>
</gene>
<reference evidence="1" key="2">
    <citation type="submission" date="2023-01" db="EMBL/GenBank/DDBJ databases">
        <title>Draft genome sequence of Sulfitobacter pacificus strain NBRC 109915.</title>
        <authorList>
            <person name="Sun Q."/>
            <person name="Mori K."/>
        </authorList>
    </citation>
    <scope>NUCLEOTIDE SEQUENCE</scope>
    <source>
        <strain evidence="1">NBRC 109915</strain>
    </source>
</reference>
<accession>A0ABQ5VKD6</accession>
<sequence length="88" mass="9801">MEHPDMAQYLHSGHPNVVDIKVTGDRTLDEALANGASGRVSTPRDYSWHHGDDGTSMYLMNTTDHQNLVPHDGGNLFHDMPKDVAQEF</sequence>
<protein>
    <submittedName>
        <fullName evidence="1">Uncharacterized protein</fullName>
    </submittedName>
</protein>
<comment type="caution">
    <text evidence="1">The sequence shown here is derived from an EMBL/GenBank/DDBJ whole genome shotgun (WGS) entry which is preliminary data.</text>
</comment>
<dbReference type="EMBL" id="BSNL01000001">
    <property type="protein sequence ID" value="GLQ27587.1"/>
    <property type="molecule type" value="Genomic_DNA"/>
</dbReference>
<evidence type="ECO:0000313" key="2">
    <source>
        <dbReference type="Proteomes" id="UP001161388"/>
    </source>
</evidence>
<organism evidence="1 2">
    <name type="scientific">Sulfitobacter pacificus</name>
    <dbReference type="NCBI Taxonomy" id="1499314"/>
    <lineage>
        <taxon>Bacteria</taxon>
        <taxon>Pseudomonadati</taxon>
        <taxon>Pseudomonadota</taxon>
        <taxon>Alphaproteobacteria</taxon>
        <taxon>Rhodobacterales</taxon>
        <taxon>Roseobacteraceae</taxon>
        <taxon>Sulfitobacter</taxon>
    </lineage>
</organism>
<name>A0ABQ5VKD6_9RHOB</name>
<evidence type="ECO:0000313" key="1">
    <source>
        <dbReference type="EMBL" id="GLQ27587.1"/>
    </source>
</evidence>
<keyword evidence="2" id="KW-1185">Reference proteome</keyword>